<proteinExistence type="predicted"/>
<name>A0AAE3FGC0_9BACT</name>
<dbReference type="AlphaFoldDB" id="A0AAE3FGC0"/>
<comment type="caution">
    <text evidence="1">The sequence shown here is derived from an EMBL/GenBank/DDBJ whole genome shotgun (WGS) entry which is preliminary data.</text>
</comment>
<protein>
    <submittedName>
        <fullName evidence="1">Uncharacterized protein</fullName>
    </submittedName>
</protein>
<dbReference type="Proteomes" id="UP001139365">
    <property type="component" value="Unassembled WGS sequence"/>
</dbReference>
<evidence type="ECO:0000313" key="2">
    <source>
        <dbReference type="Proteomes" id="UP001139365"/>
    </source>
</evidence>
<dbReference type="EMBL" id="JALEMU010000103">
    <property type="protein sequence ID" value="MCI5755951.1"/>
    <property type="molecule type" value="Genomic_DNA"/>
</dbReference>
<sequence>MKENNRNRSENRDIIERYCPRRGENVVMTRTCGENPHTECMDYSSCPYEKDRLCGRGAGSV</sequence>
<gene>
    <name evidence="1" type="ORF">MR241_06625</name>
</gene>
<reference evidence="1 2" key="1">
    <citation type="submission" date="2022-03" db="EMBL/GenBank/DDBJ databases">
        <title>Metagenome-assembled genomes from swine fecal metagenomes.</title>
        <authorList>
            <person name="Holman D.B."/>
            <person name="Kommadath A."/>
        </authorList>
    </citation>
    <scope>NUCLEOTIDE SEQUENCE [LARGE SCALE GENOMIC DNA]</scope>
    <source>
        <strain evidence="1">SUG147</strain>
    </source>
</reference>
<organism evidence="1 2">
    <name type="scientific">Candidatus Colimorpha enterica</name>
    <dbReference type="NCBI Taxonomy" id="3083063"/>
    <lineage>
        <taxon>Bacteria</taxon>
        <taxon>Pseudomonadati</taxon>
        <taxon>Bacteroidota</taxon>
        <taxon>Bacteroidia</taxon>
        <taxon>Bacteroidales</taxon>
        <taxon>Candidatus Colimorpha</taxon>
    </lineage>
</organism>
<evidence type="ECO:0000313" key="1">
    <source>
        <dbReference type="EMBL" id="MCI5755951.1"/>
    </source>
</evidence>
<accession>A0AAE3FGC0</accession>